<organism evidence="1 2">
    <name type="scientific">Clostridium neuense</name>
    <dbReference type="NCBI Taxonomy" id="1728934"/>
    <lineage>
        <taxon>Bacteria</taxon>
        <taxon>Bacillati</taxon>
        <taxon>Bacillota</taxon>
        <taxon>Clostridia</taxon>
        <taxon>Eubacteriales</taxon>
        <taxon>Clostridiaceae</taxon>
        <taxon>Clostridium</taxon>
    </lineage>
</organism>
<dbReference type="Proteomes" id="UP001623592">
    <property type="component" value="Unassembled WGS sequence"/>
</dbReference>
<name>A0ABW8TDB8_9CLOT</name>
<comment type="caution">
    <text evidence="1">The sequence shown here is derived from an EMBL/GenBank/DDBJ whole genome shotgun (WGS) entry which is preliminary data.</text>
</comment>
<gene>
    <name evidence="1" type="ORF">ACJDT4_04695</name>
</gene>
<accession>A0ABW8TDB8</accession>
<keyword evidence="2" id="KW-1185">Reference proteome</keyword>
<protein>
    <submittedName>
        <fullName evidence="1">DUF58 domain-containing protein</fullName>
    </submittedName>
</protein>
<proteinExistence type="predicted"/>
<reference evidence="1 2" key="1">
    <citation type="submission" date="2024-11" db="EMBL/GenBank/DDBJ databases">
        <authorList>
            <person name="Heng Y.C."/>
            <person name="Lim A.C.H."/>
            <person name="Lee J.K.Y."/>
            <person name="Kittelmann S."/>
        </authorList>
    </citation>
    <scope>NUCLEOTIDE SEQUENCE [LARGE SCALE GENOMIC DNA]</scope>
    <source>
        <strain evidence="1 2">WILCCON 0114</strain>
    </source>
</reference>
<sequence length="347" mass="41624">MILCLVIGLISLIFFYFGLNMELEFNQVNYNTSYKYEFYLKLKNSLYFFIPYVGVSYISRDKLIHKVLHMNFSETKKIKNKIVFQYRGVYDFSKFRLEVKDIMFIFTKYKRLKNNPIIRVYPRVWSIKEQEINKLNYIFRKSVNKYLIENDYLNVKDIRKYNYNDSYKKIHWKATSKTGQLYVKNYENFDKGKMKIFVDMNEEILNKGKDIEESYIEYVVSILNYIMDDHIEFEVHFANDIEKIIFSNGKASFDDIMEYLVDNSCVARQKLFDSIAAIKSLSKKDFFCIIVFEMNESVIDKIIQLKRNGTECSVFYFKENFEKKSDGKYLDALKIKCFSMSKLVRNG</sequence>
<dbReference type="PANTHER" id="PTHR34351:SF2">
    <property type="entry name" value="DUF58 DOMAIN-CONTAINING PROTEIN"/>
    <property type="match status" value="1"/>
</dbReference>
<evidence type="ECO:0000313" key="1">
    <source>
        <dbReference type="EMBL" id="MFL0249712.1"/>
    </source>
</evidence>
<evidence type="ECO:0000313" key="2">
    <source>
        <dbReference type="Proteomes" id="UP001623592"/>
    </source>
</evidence>
<dbReference type="EMBL" id="JBJIAA010000003">
    <property type="protein sequence ID" value="MFL0249712.1"/>
    <property type="molecule type" value="Genomic_DNA"/>
</dbReference>
<dbReference type="PANTHER" id="PTHR34351">
    <property type="entry name" value="SLR1927 PROTEIN-RELATED"/>
    <property type="match status" value="1"/>
</dbReference>